<proteinExistence type="predicted"/>
<evidence type="ECO:0000313" key="2">
    <source>
        <dbReference type="Proteomes" id="UP000265520"/>
    </source>
</evidence>
<dbReference type="Proteomes" id="UP000265520">
    <property type="component" value="Unassembled WGS sequence"/>
</dbReference>
<keyword evidence="2" id="KW-1185">Reference proteome</keyword>
<organism evidence="1 2">
    <name type="scientific">Trifolium medium</name>
    <dbReference type="NCBI Taxonomy" id="97028"/>
    <lineage>
        <taxon>Eukaryota</taxon>
        <taxon>Viridiplantae</taxon>
        <taxon>Streptophyta</taxon>
        <taxon>Embryophyta</taxon>
        <taxon>Tracheophyta</taxon>
        <taxon>Spermatophyta</taxon>
        <taxon>Magnoliopsida</taxon>
        <taxon>eudicotyledons</taxon>
        <taxon>Gunneridae</taxon>
        <taxon>Pentapetalae</taxon>
        <taxon>rosids</taxon>
        <taxon>fabids</taxon>
        <taxon>Fabales</taxon>
        <taxon>Fabaceae</taxon>
        <taxon>Papilionoideae</taxon>
        <taxon>50 kb inversion clade</taxon>
        <taxon>NPAAA clade</taxon>
        <taxon>Hologalegina</taxon>
        <taxon>IRL clade</taxon>
        <taxon>Trifolieae</taxon>
        <taxon>Trifolium</taxon>
    </lineage>
</organism>
<reference evidence="1 2" key="1">
    <citation type="journal article" date="2018" name="Front. Plant Sci.">
        <title>Red Clover (Trifolium pratense) and Zigzag Clover (T. medium) - A Picture of Genomic Similarities and Differences.</title>
        <authorList>
            <person name="Dluhosova J."/>
            <person name="Istvanek J."/>
            <person name="Nedelnik J."/>
            <person name="Repkova J."/>
        </authorList>
    </citation>
    <scope>NUCLEOTIDE SEQUENCE [LARGE SCALE GENOMIC DNA]</scope>
    <source>
        <strain evidence="2">cv. 10/8</strain>
        <tissue evidence="1">Leaf</tissue>
    </source>
</reference>
<name>A0A392MXG9_9FABA</name>
<dbReference type="EMBL" id="LXQA010022190">
    <property type="protein sequence ID" value="MCH92230.1"/>
    <property type="molecule type" value="Genomic_DNA"/>
</dbReference>
<accession>A0A392MXG9</accession>
<dbReference type="AlphaFoldDB" id="A0A392MXG9"/>
<feature type="non-terminal residue" evidence="1">
    <location>
        <position position="1"/>
    </location>
</feature>
<sequence length="48" mass="5145">DPAVDDRVCLDGSLAMTKSAADSLPPREAMDLAVRGILIFSLFTIHTN</sequence>
<protein>
    <submittedName>
        <fullName evidence="1">Uncharacterized protein</fullName>
    </submittedName>
</protein>
<comment type="caution">
    <text evidence="1">The sequence shown here is derived from an EMBL/GenBank/DDBJ whole genome shotgun (WGS) entry which is preliminary data.</text>
</comment>
<evidence type="ECO:0000313" key="1">
    <source>
        <dbReference type="EMBL" id="MCH92230.1"/>
    </source>
</evidence>